<gene>
    <name evidence="2" type="ORF">GOEFS_092_00280</name>
</gene>
<name>H0R3F2_9ACTN</name>
<evidence type="ECO:0000313" key="2">
    <source>
        <dbReference type="EMBL" id="GAB19603.1"/>
    </source>
</evidence>
<dbReference type="Gene3D" id="1.10.30.50">
    <property type="match status" value="1"/>
</dbReference>
<dbReference type="Proteomes" id="UP000035034">
    <property type="component" value="Unassembled WGS sequence"/>
</dbReference>
<reference evidence="2 3" key="1">
    <citation type="submission" date="2011-12" db="EMBL/GenBank/DDBJ databases">
        <title>Whole genome shotgun sequence of Gordonia effusa NBRC 100432.</title>
        <authorList>
            <person name="Yoshida I."/>
            <person name="Takarada H."/>
            <person name="Hosoyama A."/>
            <person name="Tsuchikane K."/>
            <person name="Katsumata H."/>
            <person name="Yamazaki S."/>
            <person name="Fujita N."/>
        </authorList>
    </citation>
    <scope>NUCLEOTIDE SEQUENCE [LARGE SCALE GENOMIC DNA]</scope>
    <source>
        <strain evidence="2 3">NBRC 100432</strain>
    </source>
</reference>
<dbReference type="SMART" id="SM00507">
    <property type="entry name" value="HNHc"/>
    <property type="match status" value="1"/>
</dbReference>
<dbReference type="InterPro" id="IPR003615">
    <property type="entry name" value="HNH_nuc"/>
</dbReference>
<evidence type="ECO:0000313" key="3">
    <source>
        <dbReference type="Proteomes" id="UP000035034"/>
    </source>
</evidence>
<proteinExistence type="predicted"/>
<dbReference type="eggNOG" id="COG1403">
    <property type="taxonomic scope" value="Bacteria"/>
</dbReference>
<evidence type="ECO:0000259" key="1">
    <source>
        <dbReference type="SMART" id="SM00507"/>
    </source>
</evidence>
<dbReference type="CDD" id="cd00085">
    <property type="entry name" value="HNHc"/>
    <property type="match status" value="1"/>
</dbReference>
<dbReference type="PANTHER" id="PTHR33877:SF2">
    <property type="entry name" value="OS07G0170200 PROTEIN"/>
    <property type="match status" value="1"/>
</dbReference>
<sequence>MRSAANTHENRELTTMIIFITNPGLQVLATVPWQRAATLLVAGDAVNLPSAPIAKVVHSPSTTLAIHQVIAVRRNAFRPWTNATPETHAPNAAILARDARTCGYCGKPAATVDHVQPSSRGGGSTWRNLVACCSKCNAYKAARTPREAGMTLQIDPQVYDPWQHHQRQVYALVT</sequence>
<protein>
    <recommendedName>
        <fullName evidence="1">HNH nuclease domain-containing protein</fullName>
    </recommendedName>
</protein>
<dbReference type="EMBL" id="BAEH01000092">
    <property type="protein sequence ID" value="GAB19603.1"/>
    <property type="molecule type" value="Genomic_DNA"/>
</dbReference>
<keyword evidence="3" id="KW-1185">Reference proteome</keyword>
<comment type="caution">
    <text evidence="2">The sequence shown here is derived from an EMBL/GenBank/DDBJ whole genome shotgun (WGS) entry which is preliminary data.</text>
</comment>
<dbReference type="Pfam" id="PF14279">
    <property type="entry name" value="HNH_5"/>
    <property type="match status" value="1"/>
</dbReference>
<dbReference type="InterPro" id="IPR052892">
    <property type="entry name" value="NA-targeting_endonuclease"/>
</dbReference>
<organism evidence="2 3">
    <name type="scientific">Gordonia effusa NBRC 100432</name>
    <dbReference type="NCBI Taxonomy" id="1077974"/>
    <lineage>
        <taxon>Bacteria</taxon>
        <taxon>Bacillati</taxon>
        <taxon>Actinomycetota</taxon>
        <taxon>Actinomycetes</taxon>
        <taxon>Mycobacteriales</taxon>
        <taxon>Gordoniaceae</taxon>
        <taxon>Gordonia</taxon>
    </lineage>
</organism>
<feature type="domain" description="HNH nuclease" evidence="1">
    <location>
        <begin position="89"/>
        <end position="138"/>
    </location>
</feature>
<dbReference type="InterPro" id="IPR029471">
    <property type="entry name" value="HNH_5"/>
</dbReference>
<accession>H0R3F2</accession>
<dbReference type="AlphaFoldDB" id="H0R3F2"/>
<dbReference type="PANTHER" id="PTHR33877">
    <property type="entry name" value="SLL1193 PROTEIN"/>
    <property type="match status" value="1"/>
</dbReference>